<dbReference type="CDD" id="cd08946">
    <property type="entry name" value="SDR_e"/>
    <property type="match status" value="1"/>
</dbReference>
<dbReference type="EMBL" id="JAAGOB010000004">
    <property type="protein sequence ID" value="NED95362.1"/>
    <property type="molecule type" value="Genomic_DNA"/>
</dbReference>
<dbReference type="InterPro" id="IPR050177">
    <property type="entry name" value="Lipid_A_modif_metabolic_enz"/>
</dbReference>
<comment type="caution">
    <text evidence="2">The sequence shown here is derived from an EMBL/GenBank/DDBJ whole genome shotgun (WGS) entry which is preliminary data.</text>
</comment>
<dbReference type="AlphaFoldDB" id="A0A6N9YK75"/>
<dbReference type="PANTHER" id="PTHR43245">
    <property type="entry name" value="BIFUNCTIONAL POLYMYXIN RESISTANCE PROTEIN ARNA"/>
    <property type="match status" value="1"/>
</dbReference>
<evidence type="ECO:0000313" key="3">
    <source>
        <dbReference type="Proteomes" id="UP000469185"/>
    </source>
</evidence>
<dbReference type="Pfam" id="PF01370">
    <property type="entry name" value="Epimerase"/>
    <property type="match status" value="1"/>
</dbReference>
<dbReference type="InterPro" id="IPR036291">
    <property type="entry name" value="NAD(P)-bd_dom_sf"/>
</dbReference>
<keyword evidence="3" id="KW-1185">Reference proteome</keyword>
<name>A0A6N9YK75_9ACTN</name>
<reference evidence="2 3" key="1">
    <citation type="submission" date="2020-02" db="EMBL/GenBank/DDBJ databases">
        <authorList>
            <person name="Li X.-J."/>
            <person name="Feng X.-M."/>
        </authorList>
    </citation>
    <scope>NUCLEOTIDE SEQUENCE [LARGE SCALE GENOMIC DNA]</scope>
    <source>
        <strain evidence="2 3">CGMCC 4.7225</strain>
    </source>
</reference>
<dbReference type="SUPFAM" id="SSF51735">
    <property type="entry name" value="NAD(P)-binding Rossmann-fold domains"/>
    <property type="match status" value="1"/>
</dbReference>
<protein>
    <submittedName>
        <fullName evidence="2">NAD(P)-dependent oxidoreductase</fullName>
    </submittedName>
</protein>
<feature type="domain" description="NAD-dependent epimerase/dehydratase" evidence="1">
    <location>
        <begin position="5"/>
        <end position="222"/>
    </location>
</feature>
<organism evidence="2 3">
    <name type="scientific">Phytoactinopolyspora alkaliphila</name>
    <dbReference type="NCBI Taxonomy" id="1783498"/>
    <lineage>
        <taxon>Bacteria</taxon>
        <taxon>Bacillati</taxon>
        <taxon>Actinomycetota</taxon>
        <taxon>Actinomycetes</taxon>
        <taxon>Jiangellales</taxon>
        <taxon>Jiangellaceae</taxon>
        <taxon>Phytoactinopolyspora</taxon>
    </lineage>
</organism>
<evidence type="ECO:0000313" key="2">
    <source>
        <dbReference type="EMBL" id="NED95362.1"/>
    </source>
</evidence>
<dbReference type="Gene3D" id="3.40.50.720">
    <property type="entry name" value="NAD(P)-binding Rossmann-like Domain"/>
    <property type="match status" value="1"/>
</dbReference>
<dbReference type="Proteomes" id="UP000469185">
    <property type="component" value="Unassembled WGS sequence"/>
</dbReference>
<gene>
    <name evidence="2" type="ORF">G1H11_08540</name>
</gene>
<sequence>MKRCLLTGAAGRIGRAVLRALADDGVPTTALILDDAPDLSADRTIVGDAADPRVVTEALRGFGPGDVVVHLAARPSPLGALGVDVFAGNARATYSVLETAAIHGVRRAVIASSMSIYGFAWSDEPPAPAYLPVDEEMPFRIADPYALSKQADENTARMMHRQYGLNVVALRFPLTTDSEALHARVQRFTRDPASGARELWSYLHVDDAARAVLLAARAELTGVHPLALAAQDTLAPYPTAELVRQHLPGVRLRKDLPARSSPIDTQRAHDLLGFAPSFTASVPPLTDRPQET</sequence>
<evidence type="ECO:0000259" key="1">
    <source>
        <dbReference type="Pfam" id="PF01370"/>
    </source>
</evidence>
<proteinExistence type="predicted"/>
<accession>A0A6N9YK75</accession>
<dbReference type="RefSeq" id="WP_163818071.1">
    <property type="nucleotide sequence ID" value="NZ_JAAGOB010000004.1"/>
</dbReference>
<dbReference type="InterPro" id="IPR001509">
    <property type="entry name" value="Epimerase_deHydtase"/>
</dbReference>